<keyword evidence="2" id="KW-1185">Reference proteome</keyword>
<organism evidence="1 2">
    <name type="scientific">Pontibacter cellulosilyticus</name>
    <dbReference type="NCBI Taxonomy" id="1720253"/>
    <lineage>
        <taxon>Bacteria</taxon>
        <taxon>Pseudomonadati</taxon>
        <taxon>Bacteroidota</taxon>
        <taxon>Cytophagia</taxon>
        <taxon>Cytophagales</taxon>
        <taxon>Hymenobacteraceae</taxon>
        <taxon>Pontibacter</taxon>
    </lineage>
</organism>
<protein>
    <submittedName>
        <fullName evidence="1">Uncharacterized protein</fullName>
    </submittedName>
</protein>
<evidence type="ECO:0000313" key="1">
    <source>
        <dbReference type="EMBL" id="MBC5994525.1"/>
    </source>
</evidence>
<dbReference type="Proteomes" id="UP000603640">
    <property type="component" value="Unassembled WGS sequence"/>
</dbReference>
<dbReference type="RefSeq" id="WP_187068542.1">
    <property type="nucleotide sequence ID" value="NZ_JACRVF010000005.1"/>
</dbReference>
<sequence>MSKTGIYLLFQANRAYISSYLCEQRQDSASDCQGKCYLKKELKKETKREQQLPGKKLPATDLILMVANSEVETIGVVALGNDVNFGYTIRSYPTVARTIFQPPQLLT</sequence>
<dbReference type="AlphaFoldDB" id="A0A923SPV5"/>
<gene>
    <name evidence="1" type="ORF">H8S84_16900</name>
</gene>
<reference evidence="1" key="1">
    <citation type="submission" date="2020-08" db="EMBL/GenBank/DDBJ databases">
        <title>Pontibacter sp. SD6 16S ribosomal RNA gene Genome sequencing and assembly.</title>
        <authorList>
            <person name="Kang M."/>
        </authorList>
    </citation>
    <scope>NUCLEOTIDE SEQUENCE</scope>
    <source>
        <strain evidence="1">SD6</strain>
    </source>
</reference>
<name>A0A923SPV5_9BACT</name>
<evidence type="ECO:0000313" key="2">
    <source>
        <dbReference type="Proteomes" id="UP000603640"/>
    </source>
</evidence>
<accession>A0A923SPV5</accession>
<comment type="caution">
    <text evidence="1">The sequence shown here is derived from an EMBL/GenBank/DDBJ whole genome shotgun (WGS) entry which is preliminary data.</text>
</comment>
<proteinExistence type="predicted"/>
<dbReference type="EMBL" id="JACRVF010000005">
    <property type="protein sequence ID" value="MBC5994525.1"/>
    <property type="molecule type" value="Genomic_DNA"/>
</dbReference>